<proteinExistence type="predicted"/>
<dbReference type="GO" id="GO:0005743">
    <property type="term" value="C:mitochondrial inner membrane"/>
    <property type="evidence" value="ECO:0007669"/>
    <property type="project" value="TreeGrafter"/>
</dbReference>
<evidence type="ECO:0000313" key="2">
    <source>
        <dbReference type="EMBL" id="KZP20359.1"/>
    </source>
</evidence>
<dbReference type="Proteomes" id="UP000076532">
    <property type="component" value="Unassembled WGS sequence"/>
</dbReference>
<dbReference type="GO" id="GO:0015421">
    <property type="term" value="F:ABC-type oligopeptide transporter activity"/>
    <property type="evidence" value="ECO:0007669"/>
    <property type="project" value="TreeGrafter"/>
</dbReference>
<dbReference type="PANTHER" id="PTHR43394:SF15">
    <property type="entry name" value="ALPHA-FACTOR-TRANSPORTING ATPASE"/>
    <property type="match status" value="1"/>
</dbReference>
<name>A0A166J0J0_9AGAM</name>
<feature type="non-terminal residue" evidence="2">
    <location>
        <position position="108"/>
    </location>
</feature>
<dbReference type="OrthoDB" id="3268851at2759"/>
<dbReference type="Pfam" id="PF00005">
    <property type="entry name" value="ABC_tran"/>
    <property type="match status" value="1"/>
</dbReference>
<dbReference type="GO" id="GO:0005524">
    <property type="term" value="F:ATP binding"/>
    <property type="evidence" value="ECO:0007669"/>
    <property type="project" value="InterPro"/>
</dbReference>
<dbReference type="Gene3D" id="3.40.50.300">
    <property type="entry name" value="P-loop containing nucleotide triphosphate hydrolases"/>
    <property type="match status" value="1"/>
</dbReference>
<dbReference type="GO" id="GO:0090374">
    <property type="term" value="P:oligopeptide export from mitochondrion"/>
    <property type="evidence" value="ECO:0007669"/>
    <property type="project" value="TreeGrafter"/>
</dbReference>
<dbReference type="AlphaFoldDB" id="A0A166J0J0"/>
<gene>
    <name evidence="2" type="ORF">FIBSPDRAFT_742378</name>
</gene>
<sequence>MHEFVRDLPEGYETRLGTGGASLSGGQRQRLAIARAKLRDPSVLILDEATSALDPTARLLVFEALKRWRRGKTTVVITHDLSQIAPADFVYVLKAGGVAEQGYRADLE</sequence>
<evidence type="ECO:0000259" key="1">
    <source>
        <dbReference type="Pfam" id="PF00005"/>
    </source>
</evidence>
<accession>A0A166J0J0</accession>
<dbReference type="PANTHER" id="PTHR43394">
    <property type="entry name" value="ATP-DEPENDENT PERMEASE MDL1, MITOCHONDRIAL"/>
    <property type="match status" value="1"/>
</dbReference>
<feature type="domain" description="ABC transporter" evidence="1">
    <location>
        <begin position="12"/>
        <end position="51"/>
    </location>
</feature>
<protein>
    <submittedName>
        <fullName evidence="2">ABC transporter-like protein</fullName>
    </submittedName>
</protein>
<dbReference type="InterPro" id="IPR027417">
    <property type="entry name" value="P-loop_NTPase"/>
</dbReference>
<organism evidence="2 3">
    <name type="scientific">Athelia psychrophila</name>
    <dbReference type="NCBI Taxonomy" id="1759441"/>
    <lineage>
        <taxon>Eukaryota</taxon>
        <taxon>Fungi</taxon>
        <taxon>Dikarya</taxon>
        <taxon>Basidiomycota</taxon>
        <taxon>Agaricomycotina</taxon>
        <taxon>Agaricomycetes</taxon>
        <taxon>Agaricomycetidae</taxon>
        <taxon>Atheliales</taxon>
        <taxon>Atheliaceae</taxon>
        <taxon>Athelia</taxon>
    </lineage>
</organism>
<dbReference type="EMBL" id="KV417556">
    <property type="protein sequence ID" value="KZP20359.1"/>
    <property type="molecule type" value="Genomic_DNA"/>
</dbReference>
<dbReference type="STRING" id="436010.A0A166J0J0"/>
<dbReference type="SUPFAM" id="SSF52540">
    <property type="entry name" value="P-loop containing nucleoside triphosphate hydrolases"/>
    <property type="match status" value="1"/>
</dbReference>
<dbReference type="InterPro" id="IPR003439">
    <property type="entry name" value="ABC_transporter-like_ATP-bd"/>
</dbReference>
<dbReference type="GO" id="GO:0016887">
    <property type="term" value="F:ATP hydrolysis activity"/>
    <property type="evidence" value="ECO:0007669"/>
    <property type="project" value="InterPro"/>
</dbReference>
<evidence type="ECO:0000313" key="3">
    <source>
        <dbReference type="Proteomes" id="UP000076532"/>
    </source>
</evidence>
<dbReference type="InterPro" id="IPR039421">
    <property type="entry name" value="Type_1_exporter"/>
</dbReference>
<keyword evidence="3" id="KW-1185">Reference proteome</keyword>
<reference evidence="2 3" key="1">
    <citation type="journal article" date="2016" name="Mol. Biol. Evol.">
        <title>Comparative Genomics of Early-Diverging Mushroom-Forming Fungi Provides Insights into the Origins of Lignocellulose Decay Capabilities.</title>
        <authorList>
            <person name="Nagy L.G."/>
            <person name="Riley R."/>
            <person name="Tritt A."/>
            <person name="Adam C."/>
            <person name="Daum C."/>
            <person name="Floudas D."/>
            <person name="Sun H."/>
            <person name="Yadav J.S."/>
            <person name="Pangilinan J."/>
            <person name="Larsson K.H."/>
            <person name="Matsuura K."/>
            <person name="Barry K."/>
            <person name="Labutti K."/>
            <person name="Kuo R."/>
            <person name="Ohm R.A."/>
            <person name="Bhattacharya S.S."/>
            <person name="Shirouzu T."/>
            <person name="Yoshinaga Y."/>
            <person name="Martin F.M."/>
            <person name="Grigoriev I.V."/>
            <person name="Hibbett D.S."/>
        </authorList>
    </citation>
    <scope>NUCLEOTIDE SEQUENCE [LARGE SCALE GENOMIC DNA]</scope>
    <source>
        <strain evidence="2 3">CBS 109695</strain>
    </source>
</reference>